<dbReference type="OrthoDB" id="2986766at2"/>
<dbReference type="RefSeq" id="WP_153400742.1">
    <property type="nucleotide sequence ID" value="NZ_ML762424.1"/>
</dbReference>
<sequence>MIQRHEKQIERIHKWKEDHATLLKRIRKIYIWVIWLMLPVAIFFWLFLPLSRNTVMIWFWSYYALWQVWIISRSKTVMWTHVARFFAAGIWLVGPLCAGLLWSIHYLLADGAASIQEPWSAIILGPIVEEIFKLLPLLLFLFVTGKERQLSLTDYALFGFALGTGFQFMEEVLRSWVSSRESLLGMFISLIYDNTKEWGFAELFPGYFIHGDVIAAGHHVWTGFAALGIGFAVHFRQKLGKWIWLVPLFLLSWAIFDHGAYNSHVNLLTSDIIIEFLHFFTGYGHWYKWLFVLSLFLAVYLDYRTLNQEKKALPLLPHETLLEPVTESIELIKSILQSPKQWAATMLFLRERRAYGFAMALKEREKPRQKIYHHVQLAYHLLGISALLLLSFLAVNSIAVENPYYLAGLFDGLSAWWESLSAFEQISIILTTTLVTALLMLATGGGIISAGFTAIGTGLLAKDTLANSEQIASILRDPKSFFKQLQEDAKEMPPQELMMKLFGLGLDFASRRIPGGKEGIEWLSNLQSKSQQFGKKAKMDGDRGGGGREGNEGTGNIPKKTVTSNKGKTIDVTPTANHSTTTSVPNPAKGTPNSSVDILDKKTGEIKTRRFYGPDGRAVRDVDYTNHGNAKTHPEWPHEHIFKWNSDGTFNR</sequence>
<keyword evidence="3" id="KW-0645">Protease</keyword>
<dbReference type="Proteomes" id="UP000480246">
    <property type="component" value="Unassembled WGS sequence"/>
</dbReference>
<keyword evidence="3" id="KW-0482">Metalloprotease</keyword>
<keyword evidence="2" id="KW-1133">Transmembrane helix</keyword>
<dbReference type="AlphaFoldDB" id="A0A7C8GVQ1"/>
<feature type="transmembrane region" description="Helical" evidence="2">
    <location>
        <begin position="213"/>
        <end position="235"/>
    </location>
</feature>
<proteinExistence type="predicted"/>
<evidence type="ECO:0000256" key="2">
    <source>
        <dbReference type="SAM" id="Phobius"/>
    </source>
</evidence>
<dbReference type="Pfam" id="PF13367">
    <property type="entry name" value="PrsW-protease"/>
    <property type="match status" value="1"/>
</dbReference>
<feature type="transmembrane region" description="Helical" evidence="2">
    <location>
        <begin position="29"/>
        <end position="48"/>
    </location>
</feature>
<gene>
    <name evidence="3" type="ORF">F9U64_00080</name>
</gene>
<feature type="transmembrane region" description="Helical" evidence="2">
    <location>
        <begin position="54"/>
        <end position="71"/>
    </location>
</feature>
<evidence type="ECO:0000256" key="1">
    <source>
        <dbReference type="SAM" id="MobiDB-lite"/>
    </source>
</evidence>
<feature type="transmembrane region" description="Helical" evidence="2">
    <location>
        <begin position="420"/>
        <end position="442"/>
    </location>
</feature>
<keyword evidence="3" id="KW-0378">Hydrolase</keyword>
<dbReference type="GO" id="GO:0006508">
    <property type="term" value="P:proteolysis"/>
    <property type="evidence" value="ECO:0007669"/>
    <property type="project" value="UniProtKB-KW"/>
</dbReference>
<dbReference type="GO" id="GO:0008237">
    <property type="term" value="F:metallopeptidase activity"/>
    <property type="evidence" value="ECO:0007669"/>
    <property type="project" value="UniProtKB-KW"/>
</dbReference>
<feature type="transmembrane region" description="Helical" evidence="2">
    <location>
        <begin position="286"/>
        <end position="303"/>
    </location>
</feature>
<name>A0A7C8GVQ1_9BACI</name>
<feature type="transmembrane region" description="Helical" evidence="2">
    <location>
        <begin position="83"/>
        <end position="107"/>
    </location>
</feature>
<dbReference type="EMBL" id="WEID01000001">
    <property type="protein sequence ID" value="KAB8139467.1"/>
    <property type="molecule type" value="Genomic_DNA"/>
</dbReference>
<organism evidence="3 4">
    <name type="scientific">Gracilibacillus oryzae</name>
    <dbReference type="NCBI Taxonomy" id="1672701"/>
    <lineage>
        <taxon>Bacteria</taxon>
        <taxon>Bacillati</taxon>
        <taxon>Bacillota</taxon>
        <taxon>Bacilli</taxon>
        <taxon>Bacillales</taxon>
        <taxon>Bacillaceae</taxon>
        <taxon>Gracilibacillus</taxon>
    </lineage>
</organism>
<comment type="caution">
    <text evidence="3">The sequence shown here is derived from an EMBL/GenBank/DDBJ whole genome shotgun (WGS) entry which is preliminary data.</text>
</comment>
<reference evidence="3 4" key="1">
    <citation type="submission" date="2019-10" db="EMBL/GenBank/DDBJ databases">
        <title>Gracilibacillus sp. nov. isolated from rice seeds.</title>
        <authorList>
            <person name="He S."/>
        </authorList>
    </citation>
    <scope>NUCLEOTIDE SEQUENCE [LARGE SCALE GENOMIC DNA]</scope>
    <source>
        <strain evidence="3 4">TD8</strain>
    </source>
</reference>
<keyword evidence="2" id="KW-0812">Transmembrane</keyword>
<protein>
    <submittedName>
        <fullName evidence="3">PrsW family intramembrane metalloprotease</fullName>
    </submittedName>
</protein>
<feature type="transmembrane region" description="Helical" evidence="2">
    <location>
        <begin position="119"/>
        <end position="143"/>
    </location>
</feature>
<feature type="region of interest" description="Disordered" evidence="1">
    <location>
        <begin position="531"/>
        <end position="602"/>
    </location>
</feature>
<keyword evidence="2" id="KW-0472">Membrane</keyword>
<evidence type="ECO:0000313" key="3">
    <source>
        <dbReference type="EMBL" id="KAB8139467.1"/>
    </source>
</evidence>
<keyword evidence="4" id="KW-1185">Reference proteome</keyword>
<feature type="compositionally biased region" description="Basic and acidic residues" evidence="1">
    <location>
        <begin position="537"/>
        <end position="551"/>
    </location>
</feature>
<feature type="transmembrane region" description="Helical" evidence="2">
    <location>
        <begin position="242"/>
        <end position="261"/>
    </location>
</feature>
<accession>A0A7C8GVQ1</accession>
<feature type="transmembrane region" description="Helical" evidence="2">
    <location>
        <begin position="377"/>
        <end position="400"/>
    </location>
</feature>
<evidence type="ECO:0000313" key="4">
    <source>
        <dbReference type="Proteomes" id="UP000480246"/>
    </source>
</evidence>
<feature type="transmembrane region" description="Helical" evidence="2">
    <location>
        <begin position="155"/>
        <end position="177"/>
    </location>
</feature>
<feature type="compositionally biased region" description="Polar residues" evidence="1">
    <location>
        <begin position="561"/>
        <end position="596"/>
    </location>
</feature>
<dbReference type="InterPro" id="IPR026898">
    <property type="entry name" value="PrsW"/>
</dbReference>